<dbReference type="PROSITE" id="PS51194">
    <property type="entry name" value="HELICASE_CTER"/>
    <property type="match status" value="1"/>
</dbReference>
<protein>
    <submittedName>
        <fullName evidence="8">ATP-dependent helicase HrpB</fullName>
    </submittedName>
</protein>
<sequence>MQNNLPPLPIDELIPSIIENLKSSSSLILQATPGAGKTTRVPPALMEIFEGKILVLEPRRLATKLSAERVAQELNEKCGERIGYQVRFDKLESGKTKVKYITEGIFSRLVLSDPTLSEISCVIIDEFHERHIHTDIALMLVKLLQNTIRPDLKLIVMSATLETKNLQTYLPQAKVFLSEGKAYPVTFEYAKNDELKKQLPFQITEAVENLMKNSLCPGHILVFLPGIQEIRKCADALKHLNNNNCEIFQLKADLPIQEQQKIFSQTQKRKIILSTNVAETSVTIDGVTGVIDSGVAKIAGHASWSGLPTLDTLPISQASCIQRAGRAGRTQPGIAKRLYTQLDFNMRAAFQKPEIQRVDLSQALLELKIMEQNLKSHFIHKNYNSTNNDFFPWFEKPPQNILQSCSNLLRYLGAFDENSNITECGIEMAKYPLHPRLSRILIESKKRNSLAQGILIVSFINEGMFMRRGIDAPDIAHSDIAYQLELFKMVHTKVELSHFKKDLIDMAAFKRIETLARQLCSLHSVPFHICLEPLSEETLSLILLSGYSDRVCQIRNQSKKNISGRRELNLCLGGGALLSPTSVVQDSEFLLAIDAEESATALSQSHSTQIRICHGIEKDLLIAAPDGFIQDAEEYFWDNEQERVRGLQKILYGKVILEEQQIREQNSQFENILIKQVMSSWPKPFDDDKALQYLGTRTLLAKKAGCILNIPNFTGEDFELLLCHICEGKKSFDEILEKELDDYIEELLNYEDKKTLSDLFPSSITIGKGRKVKVNYEEEKPPWVASRLQDFFGTVQTPKICKGTIPLVVHLLAPNMQSVQVTTDLAGFWERGYLEVKKELSRKYPRHSWPDDPKTAEPPEYIAKRRRKS</sequence>
<dbReference type="CDD" id="cd18791">
    <property type="entry name" value="SF2_C_RHA"/>
    <property type="match status" value="1"/>
</dbReference>
<dbReference type="InterPro" id="IPR010225">
    <property type="entry name" value="HrpB"/>
</dbReference>
<dbReference type="CDD" id="cd17990">
    <property type="entry name" value="DEXHc_HrpB"/>
    <property type="match status" value="1"/>
</dbReference>
<dbReference type="Pfam" id="PF08482">
    <property type="entry name" value="HrpB_C"/>
    <property type="match status" value="1"/>
</dbReference>
<organism evidence="8 9">
    <name type="scientific">Silvanigrella aquatica</name>
    <dbReference type="NCBI Taxonomy" id="1915309"/>
    <lineage>
        <taxon>Bacteria</taxon>
        <taxon>Pseudomonadati</taxon>
        <taxon>Bdellovibrionota</taxon>
        <taxon>Oligoflexia</taxon>
        <taxon>Silvanigrellales</taxon>
        <taxon>Silvanigrellaceae</taxon>
        <taxon>Silvanigrella</taxon>
    </lineage>
</organism>
<evidence type="ECO:0000313" key="8">
    <source>
        <dbReference type="EMBL" id="APJ03070.1"/>
    </source>
</evidence>
<feature type="compositionally biased region" description="Basic and acidic residues" evidence="5">
    <location>
        <begin position="843"/>
        <end position="857"/>
    </location>
</feature>
<dbReference type="GO" id="GO:0016787">
    <property type="term" value="F:hydrolase activity"/>
    <property type="evidence" value="ECO:0007669"/>
    <property type="project" value="UniProtKB-KW"/>
</dbReference>
<dbReference type="OrthoDB" id="5287222at2"/>
<dbReference type="FunFam" id="3.40.50.300:FF:002125">
    <property type="entry name" value="ATP-dependent helicase HrpB"/>
    <property type="match status" value="1"/>
</dbReference>
<dbReference type="InterPro" id="IPR014001">
    <property type="entry name" value="Helicase_ATP-bd"/>
</dbReference>
<dbReference type="SMART" id="SM00847">
    <property type="entry name" value="HA2"/>
    <property type="match status" value="1"/>
</dbReference>
<dbReference type="GO" id="GO:0003676">
    <property type="term" value="F:nucleic acid binding"/>
    <property type="evidence" value="ECO:0007669"/>
    <property type="project" value="InterPro"/>
</dbReference>
<evidence type="ECO:0000313" key="9">
    <source>
        <dbReference type="Proteomes" id="UP000184731"/>
    </source>
</evidence>
<dbReference type="SMART" id="SM00490">
    <property type="entry name" value="HELICc"/>
    <property type="match status" value="1"/>
</dbReference>
<dbReference type="Pfam" id="PF00271">
    <property type="entry name" value="Helicase_C"/>
    <property type="match status" value="1"/>
</dbReference>
<dbReference type="KEGG" id="saqi:AXG55_03750"/>
<keyword evidence="2" id="KW-0378">Hydrolase</keyword>
<accession>A0A1L4CYQ8</accession>
<keyword evidence="9" id="KW-1185">Reference proteome</keyword>
<evidence type="ECO:0000256" key="4">
    <source>
        <dbReference type="ARBA" id="ARBA00022840"/>
    </source>
</evidence>
<dbReference type="SUPFAM" id="SSF52540">
    <property type="entry name" value="P-loop containing nucleoside triphosphate hydrolases"/>
    <property type="match status" value="1"/>
</dbReference>
<evidence type="ECO:0000256" key="5">
    <source>
        <dbReference type="SAM" id="MobiDB-lite"/>
    </source>
</evidence>
<evidence type="ECO:0000259" key="7">
    <source>
        <dbReference type="PROSITE" id="PS51194"/>
    </source>
</evidence>
<dbReference type="Gene3D" id="1.20.120.1080">
    <property type="match status" value="1"/>
</dbReference>
<dbReference type="InterPro" id="IPR049614">
    <property type="entry name" value="HrpB_DEXH"/>
</dbReference>
<dbReference type="Pfam" id="PF00270">
    <property type="entry name" value="DEAD"/>
    <property type="match status" value="1"/>
</dbReference>
<dbReference type="RefSeq" id="WP_148696785.1">
    <property type="nucleotide sequence ID" value="NZ_CP017834.1"/>
</dbReference>
<evidence type="ECO:0000256" key="2">
    <source>
        <dbReference type="ARBA" id="ARBA00022801"/>
    </source>
</evidence>
<dbReference type="InterPro" id="IPR027417">
    <property type="entry name" value="P-loop_NTPase"/>
</dbReference>
<dbReference type="PANTHER" id="PTHR43519:SF1">
    <property type="entry name" value="ATP-DEPENDENT RNA HELICASE HRPB"/>
    <property type="match status" value="1"/>
</dbReference>
<dbReference type="Pfam" id="PF04408">
    <property type="entry name" value="WHD_HA2"/>
    <property type="match status" value="1"/>
</dbReference>
<evidence type="ECO:0000256" key="3">
    <source>
        <dbReference type="ARBA" id="ARBA00022806"/>
    </source>
</evidence>
<dbReference type="PROSITE" id="PS51192">
    <property type="entry name" value="HELICASE_ATP_BIND_1"/>
    <property type="match status" value="1"/>
</dbReference>
<dbReference type="AlphaFoldDB" id="A0A1L4CYQ8"/>
<dbReference type="PANTHER" id="PTHR43519">
    <property type="entry name" value="ATP-DEPENDENT RNA HELICASE HRPB"/>
    <property type="match status" value="1"/>
</dbReference>
<dbReference type="GO" id="GO:0004386">
    <property type="term" value="F:helicase activity"/>
    <property type="evidence" value="ECO:0007669"/>
    <property type="project" value="UniProtKB-KW"/>
</dbReference>
<feature type="region of interest" description="Disordered" evidence="5">
    <location>
        <begin position="843"/>
        <end position="869"/>
    </location>
</feature>
<proteinExistence type="predicted"/>
<dbReference type="InterPro" id="IPR007502">
    <property type="entry name" value="Helicase-assoc_dom"/>
</dbReference>
<feature type="domain" description="Helicase C-terminal" evidence="7">
    <location>
        <begin position="202"/>
        <end position="375"/>
    </location>
</feature>
<gene>
    <name evidence="8" type="ORF">AXG55_03750</name>
</gene>
<dbReference type="Proteomes" id="UP000184731">
    <property type="component" value="Chromosome"/>
</dbReference>
<dbReference type="InterPro" id="IPR013689">
    <property type="entry name" value="RNA_helicase_ATP-dep_HrpB_C"/>
</dbReference>
<keyword evidence="3 8" id="KW-0347">Helicase</keyword>
<dbReference type="InterPro" id="IPR001650">
    <property type="entry name" value="Helicase_C-like"/>
</dbReference>
<evidence type="ECO:0000256" key="1">
    <source>
        <dbReference type="ARBA" id="ARBA00022741"/>
    </source>
</evidence>
<dbReference type="InterPro" id="IPR048333">
    <property type="entry name" value="HA2_WH"/>
</dbReference>
<keyword evidence="1" id="KW-0547">Nucleotide-binding</keyword>
<evidence type="ECO:0000259" key="6">
    <source>
        <dbReference type="PROSITE" id="PS51192"/>
    </source>
</evidence>
<dbReference type="NCBIfam" id="TIGR01970">
    <property type="entry name" value="DEAH_box_HrpB"/>
    <property type="match status" value="1"/>
</dbReference>
<dbReference type="InterPro" id="IPR011545">
    <property type="entry name" value="DEAD/DEAH_box_helicase_dom"/>
</dbReference>
<dbReference type="EMBL" id="CP017834">
    <property type="protein sequence ID" value="APJ03070.1"/>
    <property type="molecule type" value="Genomic_DNA"/>
</dbReference>
<dbReference type="Gene3D" id="3.40.50.300">
    <property type="entry name" value="P-loop containing nucleotide triphosphate hydrolases"/>
    <property type="match status" value="2"/>
</dbReference>
<dbReference type="STRING" id="1915309.AXG55_03750"/>
<dbReference type="SMART" id="SM00487">
    <property type="entry name" value="DEXDc"/>
    <property type="match status" value="1"/>
</dbReference>
<keyword evidence="4" id="KW-0067">ATP-binding</keyword>
<reference evidence="8 9" key="1">
    <citation type="submission" date="2016-10" db="EMBL/GenBank/DDBJ databases">
        <title>Silvanigrella aquatica sp. nov., isolated from a freshwater lake located in the Black Forest, Germany, description of Silvanigrellaceae fam. nov., Silvanigrellales ord. nov., reclassification of the order Bdellovibrionales in the class Oligoflexia, reclassification of the families Bacteriovoracaceae and Halobacteriovoraceae in the new order Bacteriovoracales ord. nov., and reclassification of the family Pseudobacteriovoracaceae in the order Oligoflexiales.</title>
        <authorList>
            <person name="Hahn M.W."/>
            <person name="Schmidt J."/>
            <person name="Koll U."/>
            <person name="Rohde M."/>
            <person name="Verbag S."/>
            <person name="Pitt A."/>
            <person name="Nakai R."/>
            <person name="Naganuma T."/>
            <person name="Lang E."/>
        </authorList>
    </citation>
    <scope>NUCLEOTIDE SEQUENCE [LARGE SCALE GENOMIC DNA]</scope>
    <source>
        <strain evidence="8 9">MWH-Nonnen-W8red</strain>
    </source>
</reference>
<name>A0A1L4CYQ8_9BACT</name>
<dbReference type="PIRSF" id="PIRSF005496">
    <property type="entry name" value="ATP_hel_hrpB"/>
    <property type="match status" value="1"/>
</dbReference>
<feature type="domain" description="Helicase ATP-binding" evidence="6">
    <location>
        <begin position="18"/>
        <end position="179"/>
    </location>
</feature>
<dbReference type="GO" id="GO:0005524">
    <property type="term" value="F:ATP binding"/>
    <property type="evidence" value="ECO:0007669"/>
    <property type="project" value="UniProtKB-KW"/>
</dbReference>